<keyword evidence="7 12" id="KW-0378">Hydrolase</keyword>
<evidence type="ECO:0000313" key="14">
    <source>
        <dbReference type="EMBL" id="UJF32651.1"/>
    </source>
</evidence>
<evidence type="ECO:0000256" key="10">
    <source>
        <dbReference type="ARBA" id="ARBA00035861"/>
    </source>
</evidence>
<dbReference type="CDD" id="cd03425">
    <property type="entry name" value="NUDIX_MutT_NudA_like"/>
    <property type="match status" value="1"/>
</dbReference>
<dbReference type="PANTHER" id="PTHR47707:SF1">
    <property type="entry name" value="NUDIX HYDROLASE FAMILY PROTEIN"/>
    <property type="match status" value="1"/>
</dbReference>
<evidence type="ECO:0000259" key="13">
    <source>
        <dbReference type="PROSITE" id="PS51462"/>
    </source>
</evidence>
<evidence type="ECO:0000256" key="7">
    <source>
        <dbReference type="ARBA" id="ARBA00022801"/>
    </source>
</evidence>
<name>A0ABY3SFG7_9BACL</name>
<evidence type="ECO:0000256" key="1">
    <source>
        <dbReference type="ARBA" id="ARBA00001946"/>
    </source>
</evidence>
<dbReference type="InterPro" id="IPR015797">
    <property type="entry name" value="NUDIX_hydrolase-like_dom_sf"/>
</dbReference>
<protein>
    <recommendedName>
        <fullName evidence="11">8-oxo-dGTP diphosphatase</fullName>
        <ecNumber evidence="11">3.6.1.55</ecNumber>
    </recommendedName>
</protein>
<gene>
    <name evidence="14" type="ORF">L0M14_23975</name>
</gene>
<evidence type="ECO:0000256" key="6">
    <source>
        <dbReference type="ARBA" id="ARBA00022763"/>
    </source>
</evidence>
<dbReference type="InterPro" id="IPR020084">
    <property type="entry name" value="NUDIX_hydrolase_CS"/>
</dbReference>
<dbReference type="EC" id="3.6.1.55" evidence="11"/>
<dbReference type="PROSITE" id="PS00893">
    <property type="entry name" value="NUDIX_BOX"/>
    <property type="match status" value="1"/>
</dbReference>
<dbReference type="Pfam" id="PF00293">
    <property type="entry name" value="NUDIX"/>
    <property type="match status" value="1"/>
</dbReference>
<accession>A0ABY3SFG7</accession>
<evidence type="ECO:0000313" key="15">
    <source>
        <dbReference type="Proteomes" id="UP001649230"/>
    </source>
</evidence>
<organism evidence="14 15">
    <name type="scientific">Paenibacillus hexagrammi</name>
    <dbReference type="NCBI Taxonomy" id="2908839"/>
    <lineage>
        <taxon>Bacteria</taxon>
        <taxon>Bacillati</taxon>
        <taxon>Bacillota</taxon>
        <taxon>Bacilli</taxon>
        <taxon>Bacillales</taxon>
        <taxon>Paenibacillaceae</taxon>
        <taxon>Paenibacillus</taxon>
    </lineage>
</organism>
<evidence type="ECO:0000256" key="9">
    <source>
        <dbReference type="ARBA" id="ARBA00023204"/>
    </source>
</evidence>
<dbReference type="Proteomes" id="UP001649230">
    <property type="component" value="Chromosome"/>
</dbReference>
<evidence type="ECO:0000256" key="12">
    <source>
        <dbReference type="RuleBase" id="RU003476"/>
    </source>
</evidence>
<dbReference type="PANTHER" id="PTHR47707">
    <property type="entry name" value="8-OXO-DGTP DIPHOSPHATASE"/>
    <property type="match status" value="1"/>
</dbReference>
<evidence type="ECO:0000256" key="8">
    <source>
        <dbReference type="ARBA" id="ARBA00022842"/>
    </source>
</evidence>
<sequence>MIRVAAAIIEDGQGKLLIARRGPEKSQGGLWEFPGGKLEEGESPEACLVRELREEMNIDIEPYEFFGVNDHWYGEIHIQLIAYRARLVSGEITLVDHDECRWVRKEELNEFQFAPADVKFVDMLCSLI</sequence>
<evidence type="ECO:0000256" key="2">
    <source>
        <dbReference type="ARBA" id="ARBA00005582"/>
    </source>
</evidence>
<keyword evidence="9" id="KW-0234">DNA repair</keyword>
<keyword evidence="15" id="KW-1185">Reference proteome</keyword>
<dbReference type="PROSITE" id="PS51462">
    <property type="entry name" value="NUDIX"/>
    <property type="match status" value="1"/>
</dbReference>
<dbReference type="InterPro" id="IPR020476">
    <property type="entry name" value="Nudix_hydrolase"/>
</dbReference>
<dbReference type="InterPro" id="IPR047127">
    <property type="entry name" value="MutT-like"/>
</dbReference>
<comment type="catalytic activity">
    <reaction evidence="10">
        <text>8-oxo-dGTP + H2O = 8-oxo-dGMP + diphosphate + H(+)</text>
        <dbReference type="Rhea" id="RHEA:31575"/>
        <dbReference type="ChEBI" id="CHEBI:15377"/>
        <dbReference type="ChEBI" id="CHEBI:15378"/>
        <dbReference type="ChEBI" id="CHEBI:33019"/>
        <dbReference type="ChEBI" id="CHEBI:63224"/>
        <dbReference type="ChEBI" id="CHEBI:77896"/>
        <dbReference type="EC" id="3.6.1.55"/>
    </reaction>
</comment>
<comment type="similarity">
    <text evidence="2 12">Belongs to the Nudix hydrolase family.</text>
</comment>
<reference evidence="14 15" key="1">
    <citation type="journal article" date="2024" name="Int. J. Syst. Evol. Microbiol.">
        <title>Paenibacillus hexagrammi sp. nov., a novel bacterium isolated from the gut content of Hexagrammos agrammus.</title>
        <authorList>
            <person name="Jung H.K."/>
            <person name="Kim D.G."/>
            <person name="Zin H."/>
            <person name="Park J."/>
            <person name="Jung H."/>
            <person name="Kim Y.O."/>
            <person name="Kong H.J."/>
            <person name="Kim J.W."/>
            <person name="Kim Y.S."/>
        </authorList>
    </citation>
    <scope>NUCLEOTIDE SEQUENCE [LARGE SCALE GENOMIC DNA]</scope>
    <source>
        <strain evidence="14 15">YPD9-1</strain>
    </source>
</reference>
<evidence type="ECO:0000256" key="4">
    <source>
        <dbReference type="ARBA" id="ARBA00022705"/>
    </source>
</evidence>
<evidence type="ECO:0000256" key="5">
    <source>
        <dbReference type="ARBA" id="ARBA00022723"/>
    </source>
</evidence>
<proteinExistence type="inferred from homology"/>
<evidence type="ECO:0000256" key="3">
    <source>
        <dbReference type="ARBA" id="ARBA00022457"/>
    </source>
</evidence>
<dbReference type="RefSeq" id="WP_235118999.1">
    <property type="nucleotide sequence ID" value="NZ_CP090978.1"/>
</dbReference>
<comment type="cofactor">
    <cofactor evidence="1">
        <name>Mg(2+)</name>
        <dbReference type="ChEBI" id="CHEBI:18420"/>
    </cofactor>
</comment>
<feature type="domain" description="Nudix hydrolase" evidence="13">
    <location>
        <begin position="1"/>
        <end position="126"/>
    </location>
</feature>
<evidence type="ECO:0000256" key="11">
    <source>
        <dbReference type="ARBA" id="ARBA00038905"/>
    </source>
</evidence>
<keyword evidence="6" id="KW-0227">DNA damage</keyword>
<dbReference type="InterPro" id="IPR000086">
    <property type="entry name" value="NUDIX_hydrolase_dom"/>
</dbReference>
<dbReference type="EMBL" id="CP090978">
    <property type="protein sequence ID" value="UJF32651.1"/>
    <property type="molecule type" value="Genomic_DNA"/>
</dbReference>
<keyword evidence="8" id="KW-0460">Magnesium</keyword>
<keyword evidence="4" id="KW-0235">DNA replication</keyword>
<keyword evidence="3" id="KW-0515">Mutator protein</keyword>
<dbReference type="PRINTS" id="PR00502">
    <property type="entry name" value="NUDIXFAMILY"/>
</dbReference>
<dbReference type="Gene3D" id="3.90.79.10">
    <property type="entry name" value="Nucleoside Triphosphate Pyrophosphohydrolase"/>
    <property type="match status" value="1"/>
</dbReference>
<dbReference type="SUPFAM" id="SSF55811">
    <property type="entry name" value="Nudix"/>
    <property type="match status" value="1"/>
</dbReference>
<keyword evidence="5" id="KW-0479">Metal-binding</keyword>